<reference evidence="2 3" key="2">
    <citation type="journal article" date="2019" name="G3 (Bethesda)">
        <title>Hybrid Assembly of the Genome of the Entomopathogenic Nematode Steinernema carpocapsae Identifies the X-Chromosome.</title>
        <authorList>
            <person name="Serra L."/>
            <person name="Macchietto M."/>
            <person name="Macias-Munoz A."/>
            <person name="McGill C.J."/>
            <person name="Rodriguez I.M."/>
            <person name="Rodriguez B."/>
            <person name="Murad R."/>
            <person name="Mortazavi A."/>
        </authorList>
    </citation>
    <scope>NUCLEOTIDE SEQUENCE [LARGE SCALE GENOMIC DNA]</scope>
    <source>
        <strain evidence="2 3">ALL</strain>
    </source>
</reference>
<evidence type="ECO:0000313" key="3">
    <source>
        <dbReference type="Proteomes" id="UP000298663"/>
    </source>
</evidence>
<dbReference type="EMBL" id="AZBU02000004">
    <property type="protein sequence ID" value="TKR82193.1"/>
    <property type="molecule type" value="Genomic_DNA"/>
</dbReference>
<dbReference type="OrthoDB" id="5875367at2759"/>
<comment type="caution">
    <text evidence="2">The sequence shown here is derived from an EMBL/GenBank/DDBJ whole genome shotgun (WGS) entry which is preliminary data.</text>
</comment>
<dbReference type="InterPro" id="IPR025714">
    <property type="entry name" value="Methyltranfer_dom"/>
</dbReference>
<dbReference type="STRING" id="34508.A0A4U5NHK5"/>
<dbReference type="AlphaFoldDB" id="A0A4U5NHK5"/>
<dbReference type="InterPro" id="IPR052220">
    <property type="entry name" value="METTL25"/>
</dbReference>
<evidence type="ECO:0000313" key="2">
    <source>
        <dbReference type="EMBL" id="TKR82193.1"/>
    </source>
</evidence>
<dbReference type="Pfam" id="PF13679">
    <property type="entry name" value="Methyltransf_32"/>
    <property type="match status" value="1"/>
</dbReference>
<evidence type="ECO:0000259" key="1">
    <source>
        <dbReference type="Pfam" id="PF13679"/>
    </source>
</evidence>
<proteinExistence type="predicted"/>
<feature type="domain" description="Methyltransferase" evidence="1">
    <location>
        <begin position="96"/>
        <end position="243"/>
    </location>
</feature>
<gene>
    <name evidence="2" type="ORF">L596_015954</name>
</gene>
<keyword evidence="3" id="KW-1185">Reference proteome</keyword>
<sequence length="435" mass="49631">MDDFLKEFGWIADIYMIDHVIEKHWDRLPDSWKAFFESLASPKAFVCLFHEGASADLIEGLFNLKKFVESESVSRKPKLSNVTKLGNKLRVKIKQKKEHEITRIIALCEEVMREESIDEIVDLGAGLGHLSRILGHHLAEKYPEKAIRVSTVEGDSQLVESSLELDARFAKRVSSDVEWIKPSREDAYIESDTQLIQEGDAFKKLLLGLHTCGDFSPTIIRYFANHSSARHLLHFGCCYHKLNGGDDKLYAQVYDVESQKCREIGFPMSARYSDLSLSYAARELACHAQEQFVERIKTESDFSSFTVNCYRAVLEWLLVAKLGSSSARHRQVRSVKKAENFWDYVKKALEGDDDLLEQIEAMSVSDKAEVEALTRTELRRIFAVYCLRLMIAPVIESIILRDRRAFLEERGINADLVAVFDPVISARSIVLRASK</sequence>
<organism evidence="2 3">
    <name type="scientific">Steinernema carpocapsae</name>
    <name type="common">Entomopathogenic nematode</name>
    <dbReference type="NCBI Taxonomy" id="34508"/>
    <lineage>
        <taxon>Eukaryota</taxon>
        <taxon>Metazoa</taxon>
        <taxon>Ecdysozoa</taxon>
        <taxon>Nematoda</taxon>
        <taxon>Chromadorea</taxon>
        <taxon>Rhabditida</taxon>
        <taxon>Tylenchina</taxon>
        <taxon>Panagrolaimomorpha</taxon>
        <taxon>Strongyloidoidea</taxon>
        <taxon>Steinernematidae</taxon>
        <taxon>Steinernema</taxon>
    </lineage>
</organism>
<accession>A0A4U5NHK5</accession>
<reference evidence="2 3" key="1">
    <citation type="journal article" date="2015" name="Genome Biol.">
        <title>Comparative genomics of Steinernema reveals deeply conserved gene regulatory networks.</title>
        <authorList>
            <person name="Dillman A.R."/>
            <person name="Macchietto M."/>
            <person name="Porter C.F."/>
            <person name="Rogers A."/>
            <person name="Williams B."/>
            <person name="Antoshechkin I."/>
            <person name="Lee M.M."/>
            <person name="Goodwin Z."/>
            <person name="Lu X."/>
            <person name="Lewis E.E."/>
            <person name="Goodrich-Blair H."/>
            <person name="Stock S.P."/>
            <person name="Adams B.J."/>
            <person name="Sternberg P.W."/>
            <person name="Mortazavi A."/>
        </authorList>
    </citation>
    <scope>NUCLEOTIDE SEQUENCE [LARGE SCALE GENOMIC DNA]</scope>
    <source>
        <strain evidence="2 3">ALL</strain>
    </source>
</reference>
<dbReference type="PANTHER" id="PTHR12496">
    <property type="entry name" value="CGI-41 METHYLTRANSFERASE"/>
    <property type="match status" value="1"/>
</dbReference>
<dbReference type="PANTHER" id="PTHR12496:SF2">
    <property type="entry name" value="METHYLTRANSFERASE-LIKE PROTEIN 25B"/>
    <property type="match status" value="1"/>
</dbReference>
<name>A0A4U5NHK5_STECR</name>
<dbReference type="Proteomes" id="UP000298663">
    <property type="component" value="Unassembled WGS sequence"/>
</dbReference>
<protein>
    <recommendedName>
        <fullName evidence="1">Methyltransferase domain-containing protein</fullName>
    </recommendedName>
</protein>